<keyword evidence="1" id="KW-1133">Transmembrane helix</keyword>
<protein>
    <submittedName>
        <fullName evidence="2">Small multidrug export protein</fullName>
    </submittedName>
</protein>
<reference evidence="4 5" key="1">
    <citation type="journal article" date="2019" name="Nat. Med.">
        <title>A library of human gut bacterial isolates paired with longitudinal multiomics data enables mechanistic microbiome research.</title>
        <authorList>
            <person name="Poyet M."/>
            <person name="Groussin M."/>
            <person name="Gibbons S.M."/>
            <person name="Avila-Pacheco J."/>
            <person name="Jiang X."/>
            <person name="Kearney S.M."/>
            <person name="Perrotta A.R."/>
            <person name="Berdy B."/>
            <person name="Zhao S."/>
            <person name="Lieberman T.D."/>
            <person name="Swanson P.K."/>
            <person name="Smith M."/>
            <person name="Roesemann S."/>
            <person name="Alexander J.E."/>
            <person name="Rich S.A."/>
            <person name="Livny J."/>
            <person name="Vlamakis H."/>
            <person name="Clish C."/>
            <person name="Bullock K."/>
            <person name="Deik A."/>
            <person name="Scott J."/>
            <person name="Pierce K.A."/>
            <person name="Xavier R.J."/>
            <person name="Alm E.J."/>
        </authorList>
    </citation>
    <scope>NUCLEOTIDE SEQUENCE [LARGE SCALE GENOMIC DNA]</scope>
    <source>
        <strain evidence="2 5">BIOML-A4</strain>
        <strain evidence="3 4">BIOML-A7</strain>
    </source>
</reference>
<feature type="transmembrane region" description="Helical" evidence="1">
    <location>
        <begin position="9"/>
        <end position="34"/>
    </location>
</feature>
<organism evidence="2 5">
    <name type="scientific">Ruthenibacterium lactatiformans</name>
    <dbReference type="NCBI Taxonomy" id="1550024"/>
    <lineage>
        <taxon>Bacteria</taxon>
        <taxon>Bacillati</taxon>
        <taxon>Bacillota</taxon>
        <taxon>Clostridia</taxon>
        <taxon>Eubacteriales</taxon>
        <taxon>Oscillospiraceae</taxon>
        <taxon>Ruthenibacterium</taxon>
    </lineage>
</organism>
<dbReference type="EMBL" id="WMZR01000004">
    <property type="protein sequence ID" value="MTS50687.1"/>
    <property type="molecule type" value="Genomic_DNA"/>
</dbReference>
<dbReference type="PANTHER" id="PTHR36007">
    <property type="entry name" value="TRANSPORT PROTEIN-RELATED"/>
    <property type="match status" value="1"/>
</dbReference>
<dbReference type="RefSeq" id="WP_155201095.1">
    <property type="nucleotide sequence ID" value="NZ_WMZL01000005.1"/>
</dbReference>
<name>A0A6I3QXL5_9FIRM</name>
<comment type="caution">
    <text evidence="2">The sequence shown here is derived from an EMBL/GenBank/DDBJ whole genome shotgun (WGS) entry which is preliminary data.</text>
</comment>
<feature type="transmembrane region" description="Helical" evidence="1">
    <location>
        <begin position="129"/>
        <end position="162"/>
    </location>
</feature>
<dbReference type="Proteomes" id="UP000449193">
    <property type="component" value="Unassembled WGS sequence"/>
</dbReference>
<dbReference type="InterPro" id="IPR009577">
    <property type="entry name" value="Sm_multidrug_ex"/>
</dbReference>
<dbReference type="Pfam" id="PF06695">
    <property type="entry name" value="Sm_multidrug_ex"/>
    <property type="match status" value="1"/>
</dbReference>
<gene>
    <name evidence="3" type="ORF">GMD52_03925</name>
    <name evidence="2" type="ORF">GMD59_13540</name>
</gene>
<evidence type="ECO:0000313" key="3">
    <source>
        <dbReference type="EMBL" id="MTS50687.1"/>
    </source>
</evidence>
<evidence type="ECO:0000313" key="5">
    <source>
        <dbReference type="Proteomes" id="UP000472755"/>
    </source>
</evidence>
<dbReference type="PANTHER" id="PTHR36007:SF2">
    <property type="entry name" value="TRANSPORT PROTEIN-RELATED"/>
    <property type="match status" value="1"/>
</dbReference>
<keyword evidence="1" id="KW-0812">Transmembrane</keyword>
<dbReference type="EMBL" id="WMZU01000024">
    <property type="protein sequence ID" value="MTS28302.1"/>
    <property type="molecule type" value="Genomic_DNA"/>
</dbReference>
<accession>A0A6I3QXL5</accession>
<feature type="transmembrane region" description="Helical" evidence="1">
    <location>
        <begin position="98"/>
        <end position="123"/>
    </location>
</feature>
<dbReference type="AlphaFoldDB" id="A0A6I3QXL5"/>
<dbReference type="Proteomes" id="UP000472755">
    <property type="component" value="Unassembled WGS sequence"/>
</dbReference>
<evidence type="ECO:0000313" key="2">
    <source>
        <dbReference type="EMBL" id="MTS28302.1"/>
    </source>
</evidence>
<keyword evidence="1" id="KW-0472">Membrane</keyword>
<evidence type="ECO:0000256" key="1">
    <source>
        <dbReference type="SAM" id="Phobius"/>
    </source>
</evidence>
<proteinExistence type="predicted"/>
<evidence type="ECO:0000313" key="4">
    <source>
        <dbReference type="Proteomes" id="UP000449193"/>
    </source>
</evidence>
<feature type="transmembrane region" description="Helical" evidence="1">
    <location>
        <begin position="40"/>
        <end position="65"/>
    </location>
</feature>
<sequence length="163" mass="17269">MLALVKEYFWIFFISMVPIVELRGAVPAGLAMGLPVIPTYIVSVIGNMLPVSVILLFAKAVLLWCTKLPGGLGRFFMKIYDKGVKAGEKMQAKAGRGIYWALFLFVAIPLPGTGAWTGCLAATLLDLKFWPSVLAVLCGVMTAGLIMGAASAGLLGALGMIFA</sequence>